<organism evidence="2 3">
    <name type="scientific">Paucilactobacillus oligofermentans DSM 15707 = LMG 22743</name>
    <dbReference type="NCBI Taxonomy" id="1423778"/>
    <lineage>
        <taxon>Bacteria</taxon>
        <taxon>Bacillati</taxon>
        <taxon>Bacillota</taxon>
        <taxon>Bacilli</taxon>
        <taxon>Lactobacillales</taxon>
        <taxon>Lactobacillaceae</taxon>
        <taxon>Paucilactobacillus</taxon>
    </lineage>
</organism>
<sequence length="72" mass="8514">MKPTEQVIQELRQEVEELDSKEMKIDRFLNEHIQDIDYSQATGFDVQLDGIKLERIGLKLRIKNLQSKLEDI</sequence>
<evidence type="ECO:0000256" key="1">
    <source>
        <dbReference type="SAM" id="Coils"/>
    </source>
</evidence>
<dbReference type="PATRIC" id="fig|1423778.4.peg.1806"/>
<keyword evidence="1" id="KW-0175">Coiled coil</keyword>
<dbReference type="KEGG" id="lol:LACOL_0811"/>
<dbReference type="Proteomes" id="UP000051697">
    <property type="component" value="Unassembled WGS sequence"/>
</dbReference>
<dbReference type="STRING" id="1423778.FC70_GL001767"/>
<reference evidence="2 3" key="1">
    <citation type="journal article" date="2015" name="Genome Announc.">
        <title>Expanding the biotechnology potential of lactobacilli through comparative genomics of 213 strains and associated genera.</title>
        <authorList>
            <person name="Sun Z."/>
            <person name="Harris H.M."/>
            <person name="McCann A."/>
            <person name="Guo C."/>
            <person name="Argimon S."/>
            <person name="Zhang W."/>
            <person name="Yang X."/>
            <person name="Jeffery I.B."/>
            <person name="Cooney J.C."/>
            <person name="Kagawa T.F."/>
            <person name="Liu W."/>
            <person name="Song Y."/>
            <person name="Salvetti E."/>
            <person name="Wrobel A."/>
            <person name="Rasinkangas P."/>
            <person name="Parkhill J."/>
            <person name="Rea M.C."/>
            <person name="O'Sullivan O."/>
            <person name="Ritari J."/>
            <person name="Douillard F.P."/>
            <person name="Paul Ross R."/>
            <person name="Yang R."/>
            <person name="Briner A.E."/>
            <person name="Felis G.E."/>
            <person name="de Vos W.M."/>
            <person name="Barrangou R."/>
            <person name="Klaenhammer T.R."/>
            <person name="Caufield P.W."/>
            <person name="Cui Y."/>
            <person name="Zhang H."/>
            <person name="O'Toole P.W."/>
        </authorList>
    </citation>
    <scope>NUCLEOTIDE SEQUENCE [LARGE SCALE GENOMIC DNA]</scope>
    <source>
        <strain evidence="2 3">DSM 15707</strain>
    </source>
</reference>
<dbReference type="RefSeq" id="WP_057890670.1">
    <property type="nucleotide sequence ID" value="NZ_AZFE01000032.1"/>
</dbReference>
<proteinExistence type="predicted"/>
<accession>A0A0R1RI92</accession>
<dbReference type="AlphaFoldDB" id="A0A0R1RI92"/>
<comment type="caution">
    <text evidence="2">The sequence shown here is derived from an EMBL/GenBank/DDBJ whole genome shotgun (WGS) entry which is preliminary data.</text>
</comment>
<evidence type="ECO:0000313" key="3">
    <source>
        <dbReference type="Proteomes" id="UP000051697"/>
    </source>
</evidence>
<keyword evidence="3" id="KW-1185">Reference proteome</keyword>
<gene>
    <name evidence="2" type="ORF">FC70_GL001767</name>
</gene>
<name>A0A0R1RI92_9LACO</name>
<evidence type="ECO:0000313" key="2">
    <source>
        <dbReference type="EMBL" id="KRL54964.1"/>
    </source>
</evidence>
<dbReference type="EMBL" id="AZFE01000032">
    <property type="protein sequence ID" value="KRL54964.1"/>
    <property type="molecule type" value="Genomic_DNA"/>
</dbReference>
<protein>
    <submittedName>
        <fullName evidence="2">Uncharacterized protein</fullName>
    </submittedName>
</protein>
<feature type="coiled-coil region" evidence="1">
    <location>
        <begin position="1"/>
        <end position="31"/>
    </location>
</feature>